<dbReference type="InterPro" id="IPR001173">
    <property type="entry name" value="Glyco_trans_2-like"/>
</dbReference>
<dbReference type="Pfam" id="PF00535">
    <property type="entry name" value="Glycos_transf_2"/>
    <property type="match status" value="1"/>
</dbReference>
<reference evidence="2 3" key="1">
    <citation type="submission" date="2024-09" db="EMBL/GenBank/DDBJ databases">
        <authorList>
            <person name="Sun Q."/>
            <person name="Mori K."/>
        </authorList>
    </citation>
    <scope>NUCLEOTIDE SEQUENCE [LARGE SCALE GENOMIC DNA]</scope>
    <source>
        <strain evidence="2 3">JCM 11683</strain>
    </source>
</reference>
<dbReference type="Gene3D" id="3.90.550.10">
    <property type="entry name" value="Spore Coat Polysaccharide Biosynthesis Protein SpsA, Chain A"/>
    <property type="match status" value="1"/>
</dbReference>
<evidence type="ECO:0000259" key="1">
    <source>
        <dbReference type="Pfam" id="PF00535"/>
    </source>
</evidence>
<dbReference type="EC" id="2.4.-.-" evidence="2"/>
<dbReference type="InterPro" id="IPR029044">
    <property type="entry name" value="Nucleotide-diphossugar_trans"/>
</dbReference>
<dbReference type="GO" id="GO:0016757">
    <property type="term" value="F:glycosyltransferase activity"/>
    <property type="evidence" value="ECO:0007669"/>
    <property type="project" value="UniProtKB-KW"/>
</dbReference>
<dbReference type="PANTHER" id="PTHR43685">
    <property type="entry name" value="GLYCOSYLTRANSFERASE"/>
    <property type="match status" value="1"/>
</dbReference>
<feature type="domain" description="Glycosyltransferase 2-like" evidence="1">
    <location>
        <begin position="37"/>
        <end position="144"/>
    </location>
</feature>
<comment type="caution">
    <text evidence="2">The sequence shown here is derived from an EMBL/GenBank/DDBJ whole genome shotgun (WGS) entry which is preliminary data.</text>
</comment>
<dbReference type="SUPFAM" id="SSF53756">
    <property type="entry name" value="UDP-Glycosyltransferase/glycogen phosphorylase"/>
    <property type="match status" value="1"/>
</dbReference>
<evidence type="ECO:0000313" key="3">
    <source>
        <dbReference type="Proteomes" id="UP001589707"/>
    </source>
</evidence>
<dbReference type="InterPro" id="IPR050834">
    <property type="entry name" value="Glycosyltransf_2"/>
</dbReference>
<keyword evidence="2" id="KW-0808">Transferase</keyword>
<keyword evidence="2" id="KW-0328">Glycosyltransferase</keyword>
<dbReference type="Gene3D" id="3.40.50.2000">
    <property type="entry name" value="Glycogen Phosphorylase B"/>
    <property type="match status" value="1"/>
</dbReference>
<organism evidence="2 3">
    <name type="scientific">Brevibacterium otitidis</name>
    <dbReference type="NCBI Taxonomy" id="53364"/>
    <lineage>
        <taxon>Bacteria</taxon>
        <taxon>Bacillati</taxon>
        <taxon>Actinomycetota</taxon>
        <taxon>Actinomycetes</taxon>
        <taxon>Micrococcales</taxon>
        <taxon>Brevibacteriaceae</taxon>
        <taxon>Brevibacterium</taxon>
    </lineage>
</organism>
<gene>
    <name evidence="2" type="ORF">ACFFN1_15270</name>
</gene>
<dbReference type="PANTHER" id="PTHR43685:SF2">
    <property type="entry name" value="GLYCOSYLTRANSFERASE 2-LIKE DOMAIN-CONTAINING PROTEIN"/>
    <property type="match status" value="1"/>
</dbReference>
<accession>A0ABV5X6Q0</accession>
<dbReference type="SUPFAM" id="SSF53448">
    <property type="entry name" value="Nucleotide-diphospho-sugar transferases"/>
    <property type="match status" value="1"/>
</dbReference>
<proteinExistence type="predicted"/>
<dbReference type="RefSeq" id="WP_376841718.1">
    <property type="nucleotide sequence ID" value="NZ_JBHMAU010000129.1"/>
</dbReference>
<dbReference type="EMBL" id="JBHMAU010000129">
    <property type="protein sequence ID" value="MFB9777736.1"/>
    <property type="molecule type" value="Genomic_DNA"/>
</dbReference>
<dbReference type="CDD" id="cd00761">
    <property type="entry name" value="Glyco_tranf_GTA_type"/>
    <property type="match status" value="1"/>
</dbReference>
<name>A0ABV5X6Q0_9MICO</name>
<dbReference type="Proteomes" id="UP001589707">
    <property type="component" value="Unassembled WGS sequence"/>
</dbReference>
<sequence length="723" mass="80306">MCDEGRGSAATEAVVTEHGAVVHSSSEPVKSSCDVTLVIPSYLGAEWIRPCLESVKAQILDRGRFEVLVVVNGPVDSVPELVAETFDEPGGVNYRIIFQEKATLSGARNTGIREARGRGVTFLDVDDWISPNFLEALVAAAEPGVVPLATVEDVEENTGRHLGSAIADSIREAPRGINDPVDLHRPLGFAVCKLLPIDVARRLEFDEDLRSGEDVAYYPVLFHDFDLKLSTDPAHAGATYFRMMREGSMSRQAMSFDFAVDQRLKVIRHLDRTLQGSNKPMAAVVRTMLHSQALFTKRYLAQNPEEIQRVIDAVEAADLSYYPWHLLNTGSDRLAVCFNFVPYADASSVVALKRIIESGARWNVISNDMSSVRSADHDLYQRARIFFGHHETVDAPNVFTSWAAIEEFCEKGWAAFLKLEEENGPQKRLYSRSMWPASHFLAALIKLRRPDCEWEAEFSDPIAFDVAGVLRPGAVTDGAASAELKRALRERGFPAEPVTLFKFAEDVVFSLADSVMFTNVHQMNYMLDYGVEPRHREAVEDKAVVAAHPRTPRWLLSAESAAAEPRTRKAGMPVTIGYFGSFYANRGAGTVLKQFAALPKTAKNCLRFSFYTDQKDDLLRAIRELRLEDWVEVHGTVPYLQYLGQIARHDVLLVIDADSRSHGLLLNPFLPSKYAEYASAGKLIWGVVERGSILSGSRLDFASDLHDDSSVRAVLTRLAEVSL</sequence>
<keyword evidence="3" id="KW-1185">Reference proteome</keyword>
<protein>
    <submittedName>
        <fullName evidence="2">Glycosyltransferase</fullName>
        <ecNumber evidence="2">2.4.-.-</ecNumber>
    </submittedName>
</protein>
<evidence type="ECO:0000313" key="2">
    <source>
        <dbReference type="EMBL" id="MFB9777736.1"/>
    </source>
</evidence>